<proteinExistence type="predicted"/>
<dbReference type="Pfam" id="PF13023">
    <property type="entry name" value="HD_3"/>
    <property type="match status" value="1"/>
</dbReference>
<dbReference type="GO" id="GO:0005737">
    <property type="term" value="C:cytoplasm"/>
    <property type="evidence" value="ECO:0007669"/>
    <property type="project" value="TreeGrafter"/>
</dbReference>
<accession>A0A4X2KDI4</accession>
<dbReference type="PANTHER" id="PTHR11845">
    <property type="entry name" value="5'-DEOXYNUCLEOTIDASE HDDC2"/>
    <property type="match status" value="1"/>
</dbReference>
<organism evidence="4 5">
    <name type="scientific">Vombatus ursinus</name>
    <name type="common">Common wombat</name>
    <dbReference type="NCBI Taxonomy" id="29139"/>
    <lineage>
        <taxon>Eukaryota</taxon>
        <taxon>Metazoa</taxon>
        <taxon>Chordata</taxon>
        <taxon>Craniata</taxon>
        <taxon>Vertebrata</taxon>
        <taxon>Euteleostomi</taxon>
        <taxon>Mammalia</taxon>
        <taxon>Metatheria</taxon>
        <taxon>Diprotodontia</taxon>
        <taxon>Vombatidae</taxon>
        <taxon>Vombatus</taxon>
    </lineage>
</organism>
<dbReference type="GeneTree" id="ENSGT00390000009937"/>
<feature type="domain" description="HD" evidence="3">
    <location>
        <begin position="25"/>
        <end position="107"/>
    </location>
</feature>
<dbReference type="Proteomes" id="UP000314987">
    <property type="component" value="Unassembled WGS sequence"/>
</dbReference>
<dbReference type="GO" id="GO:0046872">
    <property type="term" value="F:metal ion binding"/>
    <property type="evidence" value="ECO:0007669"/>
    <property type="project" value="UniProtKB-KW"/>
</dbReference>
<dbReference type="Ensembl" id="ENSVURT00010009215.1">
    <property type="protein sequence ID" value="ENSVURP00010008126.1"/>
    <property type="gene ID" value="ENSVURG00010006287.1"/>
</dbReference>
<reference evidence="4" key="2">
    <citation type="submission" date="2025-08" db="UniProtKB">
        <authorList>
            <consortium name="Ensembl"/>
        </authorList>
    </citation>
    <scope>IDENTIFICATION</scope>
</reference>
<keyword evidence="2" id="KW-0378">Hydrolase</keyword>
<keyword evidence="5" id="KW-1185">Reference proteome</keyword>
<evidence type="ECO:0000259" key="3">
    <source>
        <dbReference type="Pfam" id="PF13023"/>
    </source>
</evidence>
<dbReference type="InterPro" id="IPR006674">
    <property type="entry name" value="HD_domain"/>
</dbReference>
<dbReference type="AlphaFoldDB" id="A0A4X2KDI4"/>
<dbReference type="Gene3D" id="1.10.3210.10">
    <property type="entry name" value="Hypothetical protein af1432"/>
    <property type="match status" value="1"/>
</dbReference>
<dbReference type="InterPro" id="IPR039356">
    <property type="entry name" value="YfbR/HDDC2"/>
</dbReference>
<dbReference type="STRING" id="29139.ENSVURP00010008126"/>
<dbReference type="OMA" id="MAECITG"/>
<dbReference type="GO" id="GO:0002953">
    <property type="term" value="F:5'-deoxynucleotidase activity"/>
    <property type="evidence" value="ECO:0007669"/>
    <property type="project" value="InterPro"/>
</dbReference>
<evidence type="ECO:0000313" key="4">
    <source>
        <dbReference type="Ensembl" id="ENSVURP00010008126.1"/>
    </source>
</evidence>
<keyword evidence="1" id="KW-0479">Metal-binding</keyword>
<dbReference type="SUPFAM" id="SSF109604">
    <property type="entry name" value="HD-domain/PDEase-like"/>
    <property type="match status" value="1"/>
</dbReference>
<evidence type="ECO:0000256" key="1">
    <source>
        <dbReference type="ARBA" id="ARBA00022723"/>
    </source>
</evidence>
<reference evidence="5" key="1">
    <citation type="submission" date="2018-12" db="EMBL/GenBank/DDBJ databases">
        <authorList>
            <person name="Yazar S."/>
        </authorList>
    </citation>
    <scope>NUCLEOTIDE SEQUENCE [LARGE SCALE GENOMIC DNA]</scope>
</reference>
<reference evidence="4" key="3">
    <citation type="submission" date="2025-09" db="UniProtKB">
        <authorList>
            <consortium name="Ensembl"/>
        </authorList>
    </citation>
    <scope>IDENTIFICATION</scope>
</reference>
<protein>
    <recommendedName>
        <fullName evidence="3">HD domain-containing protein</fullName>
    </recommendedName>
</protein>
<sequence>VSPMASAQGGSGRTQSLLQFLWLVSQLKRVPRAGWVYRNVGKPKSISNHMYRMAIIAFVTEDKHLKKDRCVWLTLVLDMAECITGDIATSDNIPKEEKHRLEKEAMKLKSTNHLLKKISK</sequence>
<name>A0A4X2KDI4_VOMUR</name>
<evidence type="ECO:0000256" key="2">
    <source>
        <dbReference type="ARBA" id="ARBA00022801"/>
    </source>
</evidence>
<evidence type="ECO:0000313" key="5">
    <source>
        <dbReference type="Proteomes" id="UP000314987"/>
    </source>
</evidence>
<dbReference type="PANTHER" id="PTHR11845:SF13">
    <property type="entry name" value="5'-DEOXYNUCLEOTIDASE HDDC2"/>
    <property type="match status" value="1"/>
</dbReference>